<dbReference type="GO" id="GO:0009897">
    <property type="term" value="C:external side of plasma membrane"/>
    <property type="evidence" value="ECO:0007669"/>
    <property type="project" value="TreeGrafter"/>
</dbReference>
<evidence type="ECO:0000313" key="5">
    <source>
        <dbReference type="Ensembl" id="ENSSFAP00005029196.1"/>
    </source>
</evidence>
<dbReference type="AlphaFoldDB" id="A0A672HJ02"/>
<sequence>QSVSKICLFPLVLAVSLRVRPNRSQFFVHDEIFLDCDLEGNSSDWRVKRRRHGSVEDLCTSSVPKCFLDTLYPVDTGDYWCESEAGELSDTVTGGAVILESPALPVTEGETVTLICRSRDLSSSSPNSSRFSSNFYKNDFLIGSSSTGNLSVLGVSRSDEGLYKCNISGVGESSLSRLTVRGRPEPTTGPLMTRILFPVFGVCLAIVALMLLLALSRRFKGQATLTSAQDELLHLRVSVS</sequence>
<reference evidence="5" key="2">
    <citation type="submission" date="2025-08" db="UniProtKB">
        <authorList>
            <consortium name="Ensembl"/>
        </authorList>
    </citation>
    <scope>IDENTIFICATION</scope>
</reference>
<feature type="transmembrane region" description="Helical" evidence="3">
    <location>
        <begin position="195"/>
        <end position="215"/>
    </location>
</feature>
<evidence type="ECO:0000256" key="3">
    <source>
        <dbReference type="SAM" id="Phobius"/>
    </source>
</evidence>
<dbReference type="GO" id="GO:0006955">
    <property type="term" value="P:immune response"/>
    <property type="evidence" value="ECO:0007669"/>
    <property type="project" value="TreeGrafter"/>
</dbReference>
<keyword evidence="6" id="KW-1185">Reference proteome</keyword>
<dbReference type="Ensembl" id="ENSSFAT00005030271.1">
    <property type="protein sequence ID" value="ENSSFAP00005029196.1"/>
    <property type="gene ID" value="ENSSFAG00005014852.1"/>
</dbReference>
<dbReference type="Gene3D" id="2.60.40.10">
    <property type="entry name" value="Immunoglobulins"/>
    <property type="match status" value="2"/>
</dbReference>
<keyword evidence="3" id="KW-0472">Membrane</keyword>
<dbReference type="PANTHER" id="PTHR11481:SF64">
    <property type="entry name" value="FC RECEPTOR-LIKE PROTEIN 4"/>
    <property type="match status" value="1"/>
</dbReference>
<keyword evidence="1" id="KW-0732">Signal</keyword>
<dbReference type="InterPro" id="IPR050488">
    <property type="entry name" value="Ig_Fc_receptor"/>
</dbReference>
<evidence type="ECO:0000256" key="1">
    <source>
        <dbReference type="ARBA" id="ARBA00022729"/>
    </source>
</evidence>
<feature type="domain" description="Ig-like" evidence="4">
    <location>
        <begin position="95"/>
        <end position="176"/>
    </location>
</feature>
<keyword evidence="3" id="KW-0812">Transmembrane</keyword>
<dbReference type="OMA" id="HAINITV"/>
<reference evidence="5" key="3">
    <citation type="submission" date="2025-09" db="UniProtKB">
        <authorList>
            <consortium name="Ensembl"/>
        </authorList>
    </citation>
    <scope>IDENTIFICATION</scope>
</reference>
<dbReference type="PANTHER" id="PTHR11481">
    <property type="entry name" value="IMMUNOGLOBULIN FC RECEPTOR"/>
    <property type="match status" value="1"/>
</dbReference>
<dbReference type="Proteomes" id="UP000472267">
    <property type="component" value="Chromosome 3"/>
</dbReference>
<keyword evidence="2" id="KW-1015">Disulfide bond</keyword>
<dbReference type="SUPFAM" id="SSF48726">
    <property type="entry name" value="Immunoglobulin"/>
    <property type="match status" value="1"/>
</dbReference>
<keyword evidence="3" id="KW-1133">Transmembrane helix</keyword>
<dbReference type="InterPro" id="IPR007110">
    <property type="entry name" value="Ig-like_dom"/>
</dbReference>
<dbReference type="SMART" id="SM00409">
    <property type="entry name" value="IG"/>
    <property type="match status" value="2"/>
</dbReference>
<proteinExistence type="predicted"/>
<name>A0A672HJ02_SALFA</name>
<dbReference type="InterPro" id="IPR003599">
    <property type="entry name" value="Ig_sub"/>
</dbReference>
<dbReference type="GO" id="GO:0004888">
    <property type="term" value="F:transmembrane signaling receptor activity"/>
    <property type="evidence" value="ECO:0007669"/>
    <property type="project" value="TreeGrafter"/>
</dbReference>
<evidence type="ECO:0000313" key="6">
    <source>
        <dbReference type="Proteomes" id="UP000472267"/>
    </source>
</evidence>
<evidence type="ECO:0000259" key="4">
    <source>
        <dbReference type="PROSITE" id="PS50835"/>
    </source>
</evidence>
<dbReference type="InterPro" id="IPR036179">
    <property type="entry name" value="Ig-like_dom_sf"/>
</dbReference>
<reference evidence="5" key="1">
    <citation type="submission" date="2019-06" db="EMBL/GenBank/DDBJ databases">
        <authorList>
            <consortium name="Wellcome Sanger Institute Data Sharing"/>
        </authorList>
    </citation>
    <scope>NUCLEOTIDE SEQUENCE [LARGE SCALE GENOMIC DNA]</scope>
</reference>
<dbReference type="GO" id="GO:0007166">
    <property type="term" value="P:cell surface receptor signaling pathway"/>
    <property type="evidence" value="ECO:0007669"/>
    <property type="project" value="TreeGrafter"/>
</dbReference>
<dbReference type="InParanoid" id="A0A672HJ02"/>
<dbReference type="InterPro" id="IPR013783">
    <property type="entry name" value="Ig-like_fold"/>
</dbReference>
<evidence type="ECO:0000256" key="2">
    <source>
        <dbReference type="ARBA" id="ARBA00023157"/>
    </source>
</evidence>
<protein>
    <recommendedName>
        <fullName evidence="4">Ig-like domain-containing protein</fullName>
    </recommendedName>
</protein>
<dbReference type="PROSITE" id="PS50835">
    <property type="entry name" value="IG_LIKE"/>
    <property type="match status" value="1"/>
</dbReference>
<accession>A0A672HJ02</accession>
<organism evidence="5 6">
    <name type="scientific">Salarias fasciatus</name>
    <name type="common">Jewelled blenny</name>
    <name type="synonym">Blennius fasciatus</name>
    <dbReference type="NCBI Taxonomy" id="181472"/>
    <lineage>
        <taxon>Eukaryota</taxon>
        <taxon>Metazoa</taxon>
        <taxon>Chordata</taxon>
        <taxon>Craniata</taxon>
        <taxon>Vertebrata</taxon>
        <taxon>Euteleostomi</taxon>
        <taxon>Actinopterygii</taxon>
        <taxon>Neopterygii</taxon>
        <taxon>Teleostei</taxon>
        <taxon>Neoteleostei</taxon>
        <taxon>Acanthomorphata</taxon>
        <taxon>Ovalentaria</taxon>
        <taxon>Blenniimorphae</taxon>
        <taxon>Blenniiformes</taxon>
        <taxon>Blennioidei</taxon>
        <taxon>Blenniidae</taxon>
        <taxon>Salariinae</taxon>
        <taxon>Salarias</taxon>
    </lineage>
</organism>